<dbReference type="EMBL" id="JBIMZQ010000039">
    <property type="protein sequence ID" value="KAL3660699.1"/>
    <property type="molecule type" value="Genomic_DNA"/>
</dbReference>
<accession>A0ABD3F5E2</accession>
<feature type="region of interest" description="Disordered" evidence="1">
    <location>
        <begin position="306"/>
        <end position="325"/>
    </location>
</feature>
<evidence type="ECO:0000313" key="3">
    <source>
        <dbReference type="Proteomes" id="UP001632037"/>
    </source>
</evidence>
<gene>
    <name evidence="2" type="ORF">V7S43_014102</name>
</gene>
<proteinExistence type="predicted"/>
<sequence>MCLLVFKTVLGSSAARREDICTLLTILTPTIVAALAQLTSRPAISNEPSAGKISAACLETSLYLLAKVASVIEEDECDALTKSFERLLVPSSAPDFNVRPAVLSVCFDAIHQILVHSSVAEIMGPRLTKLLQVGDLKVPYVQYTSRQVYSGKNSSHCACQLCDEDDKGTEKTTLAASLLSGIGLDATRDSVKFAVQGPDEIRDGVSVPRPDAPQWFDEEDSEDDTNEMESGDSSLLQSVADDPSTSQIACIASTTDIPHWFDDSDDEEESGIELPTVFTGEQLSPTAQLESRDCSVDGASRSLLVRASTNKDSKPLLRSPAPLLT</sequence>
<feature type="compositionally biased region" description="Acidic residues" evidence="1">
    <location>
        <begin position="216"/>
        <end position="230"/>
    </location>
</feature>
<keyword evidence="3" id="KW-1185">Reference proteome</keyword>
<evidence type="ECO:0000313" key="2">
    <source>
        <dbReference type="EMBL" id="KAL3660699.1"/>
    </source>
</evidence>
<dbReference type="Proteomes" id="UP001632037">
    <property type="component" value="Unassembled WGS sequence"/>
</dbReference>
<comment type="caution">
    <text evidence="2">The sequence shown here is derived from an EMBL/GenBank/DDBJ whole genome shotgun (WGS) entry which is preliminary data.</text>
</comment>
<name>A0ABD3F5E2_9STRA</name>
<feature type="region of interest" description="Disordered" evidence="1">
    <location>
        <begin position="197"/>
        <end position="239"/>
    </location>
</feature>
<evidence type="ECO:0000256" key="1">
    <source>
        <dbReference type="SAM" id="MobiDB-lite"/>
    </source>
</evidence>
<protein>
    <recommendedName>
        <fullName evidence="4">Pre-rRNA-processing protein RIX1 N-terminal domain-containing protein</fullName>
    </recommendedName>
</protein>
<organism evidence="2 3">
    <name type="scientific">Phytophthora oleae</name>
    <dbReference type="NCBI Taxonomy" id="2107226"/>
    <lineage>
        <taxon>Eukaryota</taxon>
        <taxon>Sar</taxon>
        <taxon>Stramenopiles</taxon>
        <taxon>Oomycota</taxon>
        <taxon>Peronosporomycetes</taxon>
        <taxon>Peronosporales</taxon>
        <taxon>Peronosporaceae</taxon>
        <taxon>Phytophthora</taxon>
    </lineage>
</organism>
<dbReference type="AlphaFoldDB" id="A0ABD3F5E2"/>
<evidence type="ECO:0008006" key="4">
    <source>
        <dbReference type="Google" id="ProtNLM"/>
    </source>
</evidence>
<reference evidence="2 3" key="1">
    <citation type="submission" date="2024-09" db="EMBL/GenBank/DDBJ databases">
        <title>Genome sequencing and assembly of Phytophthora oleae, isolate VK10A, causative agent of rot of olive drupes.</title>
        <authorList>
            <person name="Conti Taguali S."/>
            <person name="Riolo M."/>
            <person name="La Spada F."/>
            <person name="Cacciola S.O."/>
            <person name="Dionisio G."/>
        </authorList>
    </citation>
    <scope>NUCLEOTIDE SEQUENCE [LARGE SCALE GENOMIC DNA]</scope>
    <source>
        <strain evidence="2 3">VK10A</strain>
    </source>
</reference>